<dbReference type="GO" id="GO:0016020">
    <property type="term" value="C:membrane"/>
    <property type="evidence" value="ECO:0007669"/>
    <property type="project" value="TreeGrafter"/>
</dbReference>
<dbReference type="Gene3D" id="3.40.1090.10">
    <property type="entry name" value="Cytosolic phospholipase A2 catalytic domain"/>
    <property type="match status" value="1"/>
</dbReference>
<keyword evidence="2 4" id="KW-0442">Lipid degradation</keyword>
<evidence type="ECO:0000256" key="5">
    <source>
        <dbReference type="SAM" id="MobiDB-lite"/>
    </source>
</evidence>
<dbReference type="PANTHER" id="PTHR24185:SF1">
    <property type="entry name" value="CALCIUM-INDEPENDENT PHOSPHOLIPASE A2-GAMMA"/>
    <property type="match status" value="1"/>
</dbReference>
<sequence length="581" mass="63089">MEPARKVARKAADGDAAPSRPIAMVSLDGGGVRGLSSLLILRLLLVLVTEELARRNVVPHGRPTLNPQDVFDIAVGTSTGGLIVLMMVKLNMSIDECIQQYKVLSSEIFAKERPALKRLFGSDWSKFSGEALSKAIEKLLASGGHAPDLKLRSAHANSMQGTVLCHEKPNPHPIFFCTHECQGPYRQQMLACDLELRQAARATSAAPSYFEPMVIRGRSFTDGGIGETNNPSWEGKLHYHRNHGLREEERMVMINVGTGTLPEEFYEAHDQGALRPWWTRLVPNGLVNALGLVADLIHIATESEGPAARLAVISDMLPDQFFFERFSADTGIHGIKLDNWRAVTDKDGPSEIEVKTNTYLGKPEVRQRMVAAAKKLADVYVVRNSFTIATEEPVDAIRTVAPTGVPPGTLQHDVARVDLVSSDGRLEDIASVDPVSSGGRLEDIARIDLSIELGLSRRSASGNNHGMGGQQTIRGRIEVLGPIPATGDTAPSLVSGSDPTRSPELSAPSTPEPARRYLPEVAIDTAEVLQGQGEQFENNKVVPIRALQVVNPPSSTSSPTRKSRRASTYPPQSKRNETEQG</sequence>
<dbReference type="SUPFAM" id="SSF52151">
    <property type="entry name" value="FabD/lysophospholipase-like"/>
    <property type="match status" value="1"/>
</dbReference>
<dbReference type="EMBL" id="MU404360">
    <property type="protein sequence ID" value="KAI1609602.1"/>
    <property type="molecule type" value="Genomic_DNA"/>
</dbReference>
<keyword evidence="1 4" id="KW-0378">Hydrolase</keyword>
<feature type="short sequence motif" description="DGA/G" evidence="4">
    <location>
        <begin position="222"/>
        <end position="224"/>
    </location>
</feature>
<dbReference type="AlphaFoldDB" id="A0AAN6DQZ7"/>
<evidence type="ECO:0000259" key="6">
    <source>
        <dbReference type="PROSITE" id="PS51635"/>
    </source>
</evidence>
<dbReference type="GO" id="GO:0016042">
    <property type="term" value="P:lipid catabolic process"/>
    <property type="evidence" value="ECO:0007669"/>
    <property type="project" value="UniProtKB-UniRule"/>
</dbReference>
<dbReference type="PROSITE" id="PS51635">
    <property type="entry name" value="PNPLA"/>
    <property type="match status" value="1"/>
</dbReference>
<feature type="active site" description="Proton acceptor" evidence="4">
    <location>
        <position position="222"/>
    </location>
</feature>
<feature type="region of interest" description="Disordered" evidence="5">
    <location>
        <begin position="481"/>
        <end position="516"/>
    </location>
</feature>
<keyword evidence="3 4" id="KW-0443">Lipid metabolism</keyword>
<comment type="caution">
    <text evidence="7">The sequence shown here is derived from an EMBL/GenBank/DDBJ whole genome shotgun (WGS) entry which is preliminary data.</text>
</comment>
<dbReference type="Proteomes" id="UP001203852">
    <property type="component" value="Unassembled WGS sequence"/>
</dbReference>
<dbReference type="GO" id="GO:0019369">
    <property type="term" value="P:arachidonate metabolic process"/>
    <property type="evidence" value="ECO:0007669"/>
    <property type="project" value="TreeGrafter"/>
</dbReference>
<accession>A0AAN6DQZ7</accession>
<feature type="active site" description="Nucleophile" evidence="4">
    <location>
        <position position="78"/>
    </location>
</feature>
<dbReference type="GO" id="GO:0046486">
    <property type="term" value="P:glycerolipid metabolic process"/>
    <property type="evidence" value="ECO:0007669"/>
    <property type="project" value="UniProtKB-ARBA"/>
</dbReference>
<evidence type="ECO:0000313" key="7">
    <source>
        <dbReference type="EMBL" id="KAI1609602.1"/>
    </source>
</evidence>
<organism evidence="7 8">
    <name type="scientific">Exophiala viscosa</name>
    <dbReference type="NCBI Taxonomy" id="2486360"/>
    <lineage>
        <taxon>Eukaryota</taxon>
        <taxon>Fungi</taxon>
        <taxon>Dikarya</taxon>
        <taxon>Ascomycota</taxon>
        <taxon>Pezizomycotina</taxon>
        <taxon>Eurotiomycetes</taxon>
        <taxon>Chaetothyriomycetidae</taxon>
        <taxon>Chaetothyriales</taxon>
        <taxon>Herpotrichiellaceae</taxon>
        <taxon>Exophiala</taxon>
    </lineage>
</organism>
<dbReference type="InterPro" id="IPR016035">
    <property type="entry name" value="Acyl_Trfase/lysoPLipase"/>
</dbReference>
<dbReference type="InterPro" id="IPR002641">
    <property type="entry name" value="PNPLA_dom"/>
</dbReference>
<evidence type="ECO:0000256" key="4">
    <source>
        <dbReference type="PROSITE-ProRule" id="PRU01161"/>
    </source>
</evidence>
<evidence type="ECO:0000256" key="3">
    <source>
        <dbReference type="ARBA" id="ARBA00023098"/>
    </source>
</evidence>
<dbReference type="GO" id="GO:0016740">
    <property type="term" value="F:transferase activity"/>
    <property type="evidence" value="ECO:0007669"/>
    <property type="project" value="UniProtKB-KW"/>
</dbReference>
<proteinExistence type="predicted"/>
<feature type="short sequence motif" description="GXGXXG" evidence="4">
    <location>
        <begin position="29"/>
        <end position="34"/>
    </location>
</feature>
<keyword evidence="7" id="KW-0808">Transferase</keyword>
<name>A0AAN6DQZ7_9EURO</name>
<dbReference type="Pfam" id="PF01734">
    <property type="entry name" value="Patatin"/>
    <property type="match status" value="1"/>
</dbReference>
<dbReference type="PANTHER" id="PTHR24185">
    <property type="entry name" value="CALCIUM-INDEPENDENT PHOSPHOLIPASE A2-GAMMA"/>
    <property type="match status" value="1"/>
</dbReference>
<evidence type="ECO:0000256" key="1">
    <source>
        <dbReference type="ARBA" id="ARBA00022801"/>
    </source>
</evidence>
<feature type="short sequence motif" description="GXSXG" evidence="4">
    <location>
        <begin position="76"/>
        <end position="80"/>
    </location>
</feature>
<feature type="region of interest" description="Disordered" evidence="5">
    <location>
        <begin position="547"/>
        <end position="581"/>
    </location>
</feature>
<keyword evidence="8" id="KW-1185">Reference proteome</keyword>
<gene>
    <name evidence="7" type="ORF">EDD36DRAFT_468521</name>
</gene>
<protein>
    <submittedName>
        <fullName evidence="7">Acyl transferase/acyl hydrolase/lysophospholipase</fullName>
    </submittedName>
</protein>
<reference evidence="7" key="1">
    <citation type="journal article" date="2022" name="bioRxiv">
        <title>Deciphering the potential niche of two novel black yeast fungi from a biological soil crust based on their genomes, phenotypes, and melanin regulation.</title>
        <authorList>
            <consortium name="DOE Joint Genome Institute"/>
            <person name="Carr E.C."/>
            <person name="Barton Q."/>
            <person name="Grambo S."/>
            <person name="Sullivan M."/>
            <person name="Renfro C.M."/>
            <person name="Kuo A."/>
            <person name="Pangilinan J."/>
            <person name="Lipzen A."/>
            <person name="Keymanesh K."/>
            <person name="Savage E."/>
            <person name="Barry K."/>
            <person name="Grigoriev I.V."/>
            <person name="Riekhof W.R."/>
            <person name="Harris S.S."/>
        </authorList>
    </citation>
    <scope>NUCLEOTIDE SEQUENCE</scope>
    <source>
        <strain evidence="7">JF 03-4F</strain>
    </source>
</reference>
<dbReference type="GO" id="GO:0047499">
    <property type="term" value="F:calcium-independent phospholipase A2 activity"/>
    <property type="evidence" value="ECO:0007669"/>
    <property type="project" value="TreeGrafter"/>
</dbReference>
<evidence type="ECO:0000313" key="8">
    <source>
        <dbReference type="Proteomes" id="UP001203852"/>
    </source>
</evidence>
<evidence type="ECO:0000256" key="2">
    <source>
        <dbReference type="ARBA" id="ARBA00022963"/>
    </source>
</evidence>
<feature type="domain" description="PNPLA" evidence="6">
    <location>
        <begin position="25"/>
        <end position="236"/>
    </location>
</feature>